<name>A0A917DNX1_9BACL</name>
<dbReference type="AlphaFoldDB" id="A0A917DNX1"/>
<sequence>MVFDGFSGGGGGNYQSLSGSWTVQGHTYQKSGTTGLGVTKIKDKRWGNATYEFDLKLNNSGGDVVLYRINKNQLLELPACKDRKFRFQHQSVRQQ</sequence>
<evidence type="ECO:0000313" key="1">
    <source>
        <dbReference type="EMBL" id="GGD52377.1"/>
    </source>
</evidence>
<proteinExistence type="predicted"/>
<accession>A0A917DNX1</accession>
<reference evidence="1" key="1">
    <citation type="journal article" date="2014" name="Int. J. Syst. Evol. Microbiol.">
        <title>Complete genome sequence of Corynebacterium casei LMG S-19264T (=DSM 44701T), isolated from a smear-ripened cheese.</title>
        <authorList>
            <consortium name="US DOE Joint Genome Institute (JGI-PGF)"/>
            <person name="Walter F."/>
            <person name="Albersmeier A."/>
            <person name="Kalinowski J."/>
            <person name="Ruckert C."/>
        </authorList>
    </citation>
    <scope>NUCLEOTIDE SEQUENCE</scope>
    <source>
        <strain evidence="1">CGMCC 1.15178</strain>
    </source>
</reference>
<dbReference type="Proteomes" id="UP000612456">
    <property type="component" value="Unassembled WGS sequence"/>
</dbReference>
<comment type="caution">
    <text evidence="1">The sequence shown here is derived from an EMBL/GenBank/DDBJ whole genome shotgun (WGS) entry which is preliminary data.</text>
</comment>
<organism evidence="1 2">
    <name type="scientific">Paenibacillus nasutitermitis</name>
    <dbReference type="NCBI Taxonomy" id="1652958"/>
    <lineage>
        <taxon>Bacteria</taxon>
        <taxon>Bacillati</taxon>
        <taxon>Bacillota</taxon>
        <taxon>Bacilli</taxon>
        <taxon>Bacillales</taxon>
        <taxon>Paenibacillaceae</taxon>
        <taxon>Paenibacillus</taxon>
    </lineage>
</organism>
<protein>
    <submittedName>
        <fullName evidence="1">Uncharacterized protein</fullName>
    </submittedName>
</protein>
<dbReference type="EMBL" id="BMHP01000001">
    <property type="protein sequence ID" value="GGD52377.1"/>
    <property type="molecule type" value="Genomic_DNA"/>
</dbReference>
<reference evidence="1" key="2">
    <citation type="submission" date="2020-09" db="EMBL/GenBank/DDBJ databases">
        <authorList>
            <person name="Sun Q."/>
            <person name="Zhou Y."/>
        </authorList>
    </citation>
    <scope>NUCLEOTIDE SEQUENCE</scope>
    <source>
        <strain evidence="1">CGMCC 1.15178</strain>
    </source>
</reference>
<keyword evidence="2" id="KW-1185">Reference proteome</keyword>
<gene>
    <name evidence="1" type="ORF">GCM10010911_07370</name>
</gene>
<evidence type="ECO:0000313" key="2">
    <source>
        <dbReference type="Proteomes" id="UP000612456"/>
    </source>
</evidence>